<evidence type="ECO:0000313" key="2">
    <source>
        <dbReference type="EMBL" id="KAF9148479.1"/>
    </source>
</evidence>
<keyword evidence="3" id="KW-1185">Reference proteome</keyword>
<gene>
    <name evidence="2" type="ORF">BG015_009788</name>
</gene>
<sequence>MRLGFVCCPARSPGRDRYLGPSRLDISLWLWSVSRGPSSMAFKHSAEKYREAFLYRMCRPKRGYHNVIWNISVLEEPIIQIISTRPISLPIFCTVPSCMTTYTITHIVSTTHSGSPGFLVQAGAKPFGIGIEFTATTGPEFSRRPRERPHSATSPRSSRASPATLHSSSSRL</sequence>
<accession>A0A9P5RUZ0</accession>
<evidence type="ECO:0000256" key="1">
    <source>
        <dbReference type="SAM" id="MobiDB-lite"/>
    </source>
</evidence>
<feature type="region of interest" description="Disordered" evidence="1">
    <location>
        <begin position="138"/>
        <end position="172"/>
    </location>
</feature>
<protein>
    <submittedName>
        <fullName evidence="2">Uncharacterized protein</fullName>
    </submittedName>
</protein>
<dbReference type="EMBL" id="JAAAUQ010000653">
    <property type="protein sequence ID" value="KAF9148479.1"/>
    <property type="molecule type" value="Genomic_DNA"/>
</dbReference>
<dbReference type="AlphaFoldDB" id="A0A9P5RUZ0"/>
<comment type="caution">
    <text evidence="2">The sequence shown here is derived from an EMBL/GenBank/DDBJ whole genome shotgun (WGS) entry which is preliminary data.</text>
</comment>
<organism evidence="2 3">
    <name type="scientific">Linnemannia schmuckeri</name>
    <dbReference type="NCBI Taxonomy" id="64567"/>
    <lineage>
        <taxon>Eukaryota</taxon>
        <taxon>Fungi</taxon>
        <taxon>Fungi incertae sedis</taxon>
        <taxon>Mucoromycota</taxon>
        <taxon>Mortierellomycotina</taxon>
        <taxon>Mortierellomycetes</taxon>
        <taxon>Mortierellales</taxon>
        <taxon>Mortierellaceae</taxon>
        <taxon>Linnemannia</taxon>
    </lineage>
</organism>
<evidence type="ECO:0000313" key="3">
    <source>
        <dbReference type="Proteomes" id="UP000748756"/>
    </source>
</evidence>
<proteinExistence type="predicted"/>
<feature type="compositionally biased region" description="Low complexity" evidence="1">
    <location>
        <begin position="151"/>
        <end position="164"/>
    </location>
</feature>
<feature type="compositionally biased region" description="Basic and acidic residues" evidence="1">
    <location>
        <begin position="141"/>
        <end position="150"/>
    </location>
</feature>
<dbReference type="OrthoDB" id="2441069at2759"/>
<name>A0A9P5RUZ0_9FUNG</name>
<reference evidence="2" key="1">
    <citation type="journal article" date="2020" name="Fungal Divers.">
        <title>Resolving the Mortierellaceae phylogeny through synthesis of multi-gene phylogenetics and phylogenomics.</title>
        <authorList>
            <person name="Vandepol N."/>
            <person name="Liber J."/>
            <person name="Desiro A."/>
            <person name="Na H."/>
            <person name="Kennedy M."/>
            <person name="Barry K."/>
            <person name="Grigoriev I.V."/>
            <person name="Miller A.N."/>
            <person name="O'Donnell K."/>
            <person name="Stajich J.E."/>
            <person name="Bonito G."/>
        </authorList>
    </citation>
    <scope>NUCLEOTIDE SEQUENCE</scope>
    <source>
        <strain evidence="2">NRRL 6426</strain>
    </source>
</reference>
<dbReference type="Proteomes" id="UP000748756">
    <property type="component" value="Unassembled WGS sequence"/>
</dbReference>